<evidence type="ECO:0000313" key="2">
    <source>
        <dbReference type="Proteomes" id="UP000187074"/>
    </source>
</evidence>
<name>A0A1R1AM55_PAELA</name>
<comment type="caution">
    <text evidence="1">The sequence shown here is derived from an EMBL/GenBank/DDBJ whole genome shotgun (WGS) entry which is preliminary data.</text>
</comment>
<evidence type="ECO:0000313" key="1">
    <source>
        <dbReference type="EMBL" id="OME86498.1"/>
    </source>
</evidence>
<dbReference type="OrthoDB" id="513854at2"/>
<proteinExistence type="predicted"/>
<accession>A0A1R1AM55</accession>
<dbReference type="RefSeq" id="WP_076326402.1">
    <property type="nucleotide sequence ID" value="NZ_MRTF01000020.1"/>
</dbReference>
<organism evidence="1 2">
    <name type="scientific">Paenibacillus lautus</name>
    <name type="common">Bacillus lautus</name>
    <dbReference type="NCBI Taxonomy" id="1401"/>
    <lineage>
        <taxon>Bacteria</taxon>
        <taxon>Bacillati</taxon>
        <taxon>Bacillota</taxon>
        <taxon>Bacilli</taxon>
        <taxon>Bacillales</taxon>
        <taxon>Paenibacillaceae</taxon>
        <taxon>Paenibacillus</taxon>
    </lineage>
</organism>
<protein>
    <submittedName>
        <fullName evidence="1">Uncharacterized protein</fullName>
    </submittedName>
</protein>
<dbReference type="AlphaFoldDB" id="A0A1R1AM55"/>
<dbReference type="Proteomes" id="UP000187074">
    <property type="component" value="Unassembled WGS sequence"/>
</dbReference>
<reference evidence="1 2" key="1">
    <citation type="submission" date="2016-11" db="EMBL/GenBank/DDBJ databases">
        <title>Paenibacillus species isolates.</title>
        <authorList>
            <person name="Beno S.M."/>
        </authorList>
    </citation>
    <scope>NUCLEOTIDE SEQUENCE [LARGE SCALE GENOMIC DNA]</scope>
    <source>
        <strain evidence="1 2">FSL F4-0100</strain>
    </source>
</reference>
<sequence length="106" mass="12291">MSIAAIIIKPEDTNFYVPVSTEAFFQRCWLPAIKELNLKIISLFNPGLDLTKNDLFPLVEELEVIKKWAEVNLNNDDFNYLKRRIDFLIVNLIEVFNSDEAIVFIG</sequence>
<dbReference type="EMBL" id="MRTF01000020">
    <property type="protein sequence ID" value="OME86498.1"/>
    <property type="molecule type" value="Genomic_DNA"/>
</dbReference>
<gene>
    <name evidence="1" type="ORF">BK123_32355</name>
</gene>